<evidence type="ECO:0000313" key="2">
    <source>
        <dbReference type="Proteomes" id="UP000682782"/>
    </source>
</evidence>
<gene>
    <name evidence="1" type="ORF">JYE49_01665</name>
</gene>
<name>A0AC61MX31_9FIRM</name>
<dbReference type="Proteomes" id="UP000682782">
    <property type="component" value="Chromosome"/>
</dbReference>
<organism evidence="1 2">
    <name type="scientific">Aristaeella hokkaidonensis</name>
    <dbReference type="NCBI Taxonomy" id="3046382"/>
    <lineage>
        <taxon>Bacteria</taxon>
        <taxon>Bacillati</taxon>
        <taxon>Bacillota</taxon>
        <taxon>Clostridia</taxon>
        <taxon>Eubacteriales</taxon>
        <taxon>Aristaeellaceae</taxon>
        <taxon>Aristaeella</taxon>
    </lineage>
</organism>
<keyword evidence="2" id="KW-1185">Reference proteome</keyword>
<accession>A0AC61MX31</accession>
<protein>
    <submittedName>
        <fullName evidence="1">Helix-turn-helix domain-containing protein</fullName>
    </submittedName>
</protein>
<evidence type="ECO:0000313" key="1">
    <source>
        <dbReference type="EMBL" id="QUC67437.1"/>
    </source>
</evidence>
<reference evidence="1" key="1">
    <citation type="submission" date="2021-01" db="EMBL/GenBank/DDBJ databases">
        <title>Complete genome sequence of Clostridiales bacterium R-7.</title>
        <authorList>
            <person name="Mahoney-Kurpe S.C."/>
            <person name="Palevich N."/>
            <person name="Koike S."/>
            <person name="Moon C.D."/>
            <person name="Attwood G.T."/>
        </authorList>
    </citation>
    <scope>NUCLEOTIDE SEQUENCE</scope>
    <source>
        <strain evidence="1">R-7</strain>
    </source>
</reference>
<sequence length="166" mass="19013">MGRKSTKENKSIWQTTREELGLTREKAGELVPGFSPERIEKIENGRTQIQPEDVILLAEHYRAPALLNYYCCNECPIGETQVVRAESKELTQIAVETLNAVNQMDRIKNRLLEIAEDGQVRSDEYEDFMKIKGVLDRIAQSVSNLRLWMDEQIAENKFGTAEPPMN</sequence>
<proteinExistence type="predicted"/>
<dbReference type="EMBL" id="CP068393">
    <property type="protein sequence ID" value="QUC67437.1"/>
    <property type="molecule type" value="Genomic_DNA"/>
</dbReference>